<keyword evidence="3" id="KW-1185">Reference proteome</keyword>
<comment type="caution">
    <text evidence="2">The sequence shown here is derived from an EMBL/GenBank/DDBJ whole genome shotgun (WGS) entry which is preliminary data.</text>
</comment>
<name>A0AAJ0IE68_9PEZI</name>
<gene>
    <name evidence="2" type="ORF">B0T23DRAFT_354670</name>
</gene>
<proteinExistence type="predicted"/>
<sequence length="318" mass="31194">MKSFALTTALSLAMAGSTLAVPMMQQGHAIAHINAEALKNNLAMAKANTNMNTKRQTTPATSPAASVPAGTVPSVALTDLDRVVSSVGVIVKNAQDDFQKIDIKDPQGITGILSQLLGNVTQTVQQGTRRIKANQKAAILPVGAGWGVAGGAYPLGVLGGHPGGLGGLGGLLGVTDGLAGLTGVTGLLSSLLNTVTGLLGNLLQLGGGDATSGSGLDANTLASLANLQALLSLSGGLTGGVPLGTLPLGDLSNLAGILSPELLNQLLSGTATGSPLSVIESLLEAVQELLSSVLSGSIGVTAGITGDLGADASTSTSD</sequence>
<evidence type="ECO:0000313" key="3">
    <source>
        <dbReference type="Proteomes" id="UP001285908"/>
    </source>
</evidence>
<dbReference type="EMBL" id="JAULSX010000002">
    <property type="protein sequence ID" value="KAK3498042.1"/>
    <property type="molecule type" value="Genomic_DNA"/>
</dbReference>
<dbReference type="AlphaFoldDB" id="A0AAJ0IE68"/>
<dbReference type="GeneID" id="87873758"/>
<evidence type="ECO:0000313" key="2">
    <source>
        <dbReference type="EMBL" id="KAK3498042.1"/>
    </source>
</evidence>
<feature type="chain" id="PRO_5042551059" evidence="1">
    <location>
        <begin position="21"/>
        <end position="318"/>
    </location>
</feature>
<organism evidence="2 3">
    <name type="scientific">Neurospora hispaniola</name>
    <dbReference type="NCBI Taxonomy" id="588809"/>
    <lineage>
        <taxon>Eukaryota</taxon>
        <taxon>Fungi</taxon>
        <taxon>Dikarya</taxon>
        <taxon>Ascomycota</taxon>
        <taxon>Pezizomycotina</taxon>
        <taxon>Sordariomycetes</taxon>
        <taxon>Sordariomycetidae</taxon>
        <taxon>Sordariales</taxon>
        <taxon>Sordariaceae</taxon>
        <taxon>Neurospora</taxon>
    </lineage>
</organism>
<protein>
    <submittedName>
        <fullName evidence="2">Uncharacterized protein</fullName>
    </submittedName>
</protein>
<dbReference type="Proteomes" id="UP001285908">
    <property type="component" value="Unassembled WGS sequence"/>
</dbReference>
<accession>A0AAJ0IE68</accession>
<dbReference type="RefSeq" id="XP_062696306.1">
    <property type="nucleotide sequence ID" value="XM_062836136.1"/>
</dbReference>
<feature type="signal peptide" evidence="1">
    <location>
        <begin position="1"/>
        <end position="20"/>
    </location>
</feature>
<reference evidence="2 3" key="1">
    <citation type="journal article" date="2023" name="Mol. Phylogenet. Evol.">
        <title>Genome-scale phylogeny and comparative genomics of the fungal order Sordariales.</title>
        <authorList>
            <person name="Hensen N."/>
            <person name="Bonometti L."/>
            <person name="Westerberg I."/>
            <person name="Brannstrom I.O."/>
            <person name="Guillou S."/>
            <person name="Cros-Aarteil S."/>
            <person name="Calhoun S."/>
            <person name="Haridas S."/>
            <person name="Kuo A."/>
            <person name="Mondo S."/>
            <person name="Pangilinan J."/>
            <person name="Riley R."/>
            <person name="LaButti K."/>
            <person name="Andreopoulos B."/>
            <person name="Lipzen A."/>
            <person name="Chen C."/>
            <person name="Yan M."/>
            <person name="Daum C."/>
            <person name="Ng V."/>
            <person name="Clum A."/>
            <person name="Steindorff A."/>
            <person name="Ohm R.A."/>
            <person name="Martin F."/>
            <person name="Silar P."/>
            <person name="Natvig D.O."/>
            <person name="Lalanne C."/>
            <person name="Gautier V."/>
            <person name="Ament-Velasquez S.L."/>
            <person name="Kruys A."/>
            <person name="Hutchinson M.I."/>
            <person name="Powell A.J."/>
            <person name="Barry K."/>
            <person name="Miller A.N."/>
            <person name="Grigoriev I.V."/>
            <person name="Debuchy R."/>
            <person name="Gladieux P."/>
            <person name="Hiltunen Thoren M."/>
            <person name="Johannesson H."/>
        </authorList>
    </citation>
    <scope>NUCLEOTIDE SEQUENCE [LARGE SCALE GENOMIC DNA]</scope>
    <source>
        <strain evidence="2 3">FGSC 10403</strain>
    </source>
</reference>
<keyword evidence="1" id="KW-0732">Signal</keyword>
<evidence type="ECO:0000256" key="1">
    <source>
        <dbReference type="SAM" id="SignalP"/>
    </source>
</evidence>